<keyword evidence="2" id="KW-0812">Transmembrane</keyword>
<evidence type="ECO:0000313" key="5">
    <source>
        <dbReference type="Proteomes" id="UP000050795"/>
    </source>
</evidence>
<accession>A0AA85IX80</accession>
<feature type="transmembrane region" description="Helical" evidence="2">
    <location>
        <begin position="51"/>
        <end position="74"/>
    </location>
</feature>
<keyword evidence="5" id="KW-1185">Reference proteome</keyword>
<evidence type="ECO:0000256" key="2">
    <source>
        <dbReference type="SAM" id="Phobius"/>
    </source>
</evidence>
<feature type="region of interest" description="Disordered" evidence="1">
    <location>
        <begin position="170"/>
        <end position="263"/>
    </location>
</feature>
<organism evidence="5 6">
    <name type="scientific">Trichobilharzia regenti</name>
    <name type="common">Nasal bird schistosome</name>
    <dbReference type="NCBI Taxonomy" id="157069"/>
    <lineage>
        <taxon>Eukaryota</taxon>
        <taxon>Metazoa</taxon>
        <taxon>Spiralia</taxon>
        <taxon>Lophotrochozoa</taxon>
        <taxon>Platyhelminthes</taxon>
        <taxon>Trematoda</taxon>
        <taxon>Digenea</taxon>
        <taxon>Strigeidida</taxon>
        <taxon>Schistosomatoidea</taxon>
        <taxon>Schistosomatidae</taxon>
        <taxon>Trichobilharzia</taxon>
    </lineage>
</organism>
<reference evidence="5" key="1">
    <citation type="submission" date="2022-06" db="EMBL/GenBank/DDBJ databases">
        <authorList>
            <person name="Berger JAMES D."/>
            <person name="Berger JAMES D."/>
        </authorList>
    </citation>
    <scope>NUCLEOTIDE SEQUENCE [LARGE SCALE GENOMIC DNA]</scope>
</reference>
<keyword evidence="2" id="KW-1133">Transmembrane helix</keyword>
<reference evidence="6" key="2">
    <citation type="submission" date="2023-11" db="UniProtKB">
        <authorList>
            <consortium name="WormBaseParasite"/>
        </authorList>
    </citation>
    <scope>IDENTIFICATION</scope>
</reference>
<name>A0AA85IX80_TRIRE</name>
<sequence length="502" mass="56916">MCSCFMPFYGPQCEYKAPSRDKQLDLEDIRKSVDDDDTSDGVLIKRSVDRAMTLTALIFIAVTFLGMVILAWYLSRRRRKDFARWKRMTELAMKSNCIEKLDKQTQITLEYSEGAKETTSLIQSTHSSLTKSNYPCDGNAQKAEYETNQQIETQFELVKPSAEEFLYQKEENDGSSSDKIYQDMDLVDDGKSPGVIENKNTIEPTTYEREESEPRNNDNSVSATAIAEIKSDLQTKPSEKRRTKSKKKAPLPNSPHFAHNQLPNNPQVIEETEEKFPHGTASISANEEYKGLIDDQEGKGVIISNSPQRIESINKYNKPVQQLLSHNTDHPKKHSPIRSQFNVNQPLDHVTSHTIGRDVVLTNPIHNPTANILSSAILDRPYINADEIHTLFNRNIPNVVTPVGCHQDFGYVNPLHTKISSTLPRDYRSNSNTDSGRSNPRYADQPSNWLNAEYLKDIISDKILRGPHEPFVVASQHDALLSELLNRGKESRVVEPRPKSTF</sequence>
<evidence type="ECO:0000313" key="6">
    <source>
        <dbReference type="WBParaSite" id="TREG1_114250.1"/>
    </source>
</evidence>
<dbReference type="WBParaSite" id="TREG1_114250.1">
    <property type="protein sequence ID" value="TREG1_114250.1"/>
    <property type="gene ID" value="TREG1_114250"/>
</dbReference>
<evidence type="ECO:0000259" key="4">
    <source>
        <dbReference type="PROSITE" id="PS01186"/>
    </source>
</evidence>
<keyword evidence="2" id="KW-0472">Membrane</keyword>
<dbReference type="PROSITE" id="PS01186">
    <property type="entry name" value="EGF_2"/>
    <property type="match status" value="1"/>
</dbReference>
<dbReference type="PROSITE" id="PS00022">
    <property type="entry name" value="EGF_1"/>
    <property type="match status" value="1"/>
</dbReference>
<proteinExistence type="predicted"/>
<feature type="region of interest" description="Disordered" evidence="1">
    <location>
        <begin position="421"/>
        <end position="445"/>
    </location>
</feature>
<dbReference type="InterPro" id="IPR000742">
    <property type="entry name" value="EGF"/>
</dbReference>
<evidence type="ECO:0000256" key="1">
    <source>
        <dbReference type="SAM" id="MobiDB-lite"/>
    </source>
</evidence>
<feature type="compositionally biased region" description="Polar residues" evidence="1">
    <location>
        <begin position="421"/>
        <end position="438"/>
    </location>
</feature>
<feature type="compositionally biased region" description="Basic and acidic residues" evidence="1">
    <location>
        <begin position="229"/>
        <end position="240"/>
    </location>
</feature>
<feature type="domain" description="EGF-like" evidence="3 4">
    <location>
        <begin position="2"/>
        <end position="13"/>
    </location>
</feature>
<dbReference type="Proteomes" id="UP000050795">
    <property type="component" value="Unassembled WGS sequence"/>
</dbReference>
<feature type="compositionally biased region" description="Basic and acidic residues" evidence="1">
    <location>
        <begin position="206"/>
        <end position="216"/>
    </location>
</feature>
<protein>
    <recommendedName>
        <fullName evidence="3 4">EGF-like domain-containing protein</fullName>
    </recommendedName>
</protein>
<evidence type="ECO:0000259" key="3">
    <source>
        <dbReference type="PROSITE" id="PS00022"/>
    </source>
</evidence>
<dbReference type="AlphaFoldDB" id="A0AA85IX80"/>